<accession>A0AAW1RP95</accession>
<feature type="region of interest" description="Disordered" evidence="1">
    <location>
        <begin position="43"/>
        <end position="65"/>
    </location>
</feature>
<gene>
    <name evidence="2" type="ORF">WJX74_002872</name>
</gene>
<comment type="caution">
    <text evidence="2">The sequence shown here is derived from an EMBL/GenBank/DDBJ whole genome shotgun (WGS) entry which is preliminary data.</text>
</comment>
<dbReference type="AlphaFoldDB" id="A0AAW1RP95"/>
<evidence type="ECO:0000313" key="2">
    <source>
        <dbReference type="EMBL" id="KAK9835554.1"/>
    </source>
</evidence>
<evidence type="ECO:0000256" key="1">
    <source>
        <dbReference type="SAM" id="MobiDB-lite"/>
    </source>
</evidence>
<dbReference type="Proteomes" id="UP001438707">
    <property type="component" value="Unassembled WGS sequence"/>
</dbReference>
<evidence type="ECO:0000313" key="3">
    <source>
        <dbReference type="Proteomes" id="UP001438707"/>
    </source>
</evidence>
<protein>
    <submittedName>
        <fullName evidence="2">Uncharacterized protein</fullName>
    </submittedName>
</protein>
<organism evidence="2 3">
    <name type="scientific">Apatococcus lobatus</name>
    <dbReference type="NCBI Taxonomy" id="904363"/>
    <lineage>
        <taxon>Eukaryota</taxon>
        <taxon>Viridiplantae</taxon>
        <taxon>Chlorophyta</taxon>
        <taxon>core chlorophytes</taxon>
        <taxon>Trebouxiophyceae</taxon>
        <taxon>Chlorellales</taxon>
        <taxon>Chlorellaceae</taxon>
        <taxon>Apatococcus</taxon>
    </lineage>
</organism>
<reference evidence="2 3" key="1">
    <citation type="journal article" date="2024" name="Nat. Commun.">
        <title>Phylogenomics reveals the evolutionary origins of lichenization in chlorophyte algae.</title>
        <authorList>
            <person name="Puginier C."/>
            <person name="Libourel C."/>
            <person name="Otte J."/>
            <person name="Skaloud P."/>
            <person name="Haon M."/>
            <person name="Grisel S."/>
            <person name="Petersen M."/>
            <person name="Berrin J.G."/>
            <person name="Delaux P.M."/>
            <person name="Dal Grande F."/>
            <person name="Keller J."/>
        </authorList>
    </citation>
    <scope>NUCLEOTIDE SEQUENCE [LARGE SCALE GENOMIC DNA]</scope>
    <source>
        <strain evidence="2 3">SAG 2145</strain>
    </source>
</reference>
<keyword evidence="3" id="KW-1185">Reference proteome</keyword>
<proteinExistence type="predicted"/>
<dbReference type="EMBL" id="JALJOS010000008">
    <property type="protein sequence ID" value="KAK9835554.1"/>
    <property type="molecule type" value="Genomic_DNA"/>
</dbReference>
<sequence>MPFLNFWSSVEREYQKPLLEKTPESPVGASDCSCSSTWTFQSQQASSDDSNRSTSTYAPSKLVDSQPGSIPAGLSLIDPVRFGAASQPSEALLQLAVTFAEQRRLHALGKPEYERLAKLLSRHDWRLLLWSARNLVKLAAREHLGPASLDTAASNPQLRSLLQQRQRAWTCAHQIVIQWQRFQLDGLLLTYAFSNLWPEWEPLNYPDLLGDPCSECPNLDAYVKALGMVPDAPEFHALYHDLPHWAKANSDTTAETICF</sequence>
<name>A0AAW1RP95_9CHLO</name>
<feature type="compositionally biased region" description="Polar residues" evidence="1">
    <location>
        <begin position="43"/>
        <end position="58"/>
    </location>
</feature>